<gene>
    <name evidence="6" type="ORF">HU772_009615</name>
</gene>
<dbReference type="KEGG" id="pxn:HU772_009615"/>
<keyword evidence="2" id="KW-0479">Metal-binding</keyword>
<evidence type="ECO:0000313" key="7">
    <source>
        <dbReference type="Proteomes" id="UP000633418"/>
    </source>
</evidence>
<dbReference type="GO" id="GO:0046872">
    <property type="term" value="F:metal ion binding"/>
    <property type="evidence" value="ECO:0007669"/>
    <property type="project" value="UniProtKB-KW"/>
</dbReference>
<dbReference type="Gene3D" id="3.90.1590.10">
    <property type="entry name" value="glutathione-dependent formaldehyde- activating enzyme (gfa)"/>
    <property type="match status" value="1"/>
</dbReference>
<evidence type="ECO:0000313" key="6">
    <source>
        <dbReference type="EMBL" id="QXI40303.1"/>
    </source>
</evidence>
<dbReference type="Proteomes" id="UP000633418">
    <property type="component" value="Chromosome"/>
</dbReference>
<dbReference type="Pfam" id="PF04828">
    <property type="entry name" value="GFA"/>
    <property type="match status" value="1"/>
</dbReference>
<dbReference type="PROSITE" id="PS51891">
    <property type="entry name" value="CENP_V_GFA"/>
    <property type="match status" value="1"/>
</dbReference>
<reference evidence="6 7" key="1">
    <citation type="journal article" date="2020" name="Microorganisms">
        <title>Reliable Identification of Environmental Pseudomonas Isolates Using the rpoD Gene.</title>
        <authorList>
            <consortium name="The Broad Institute Genome Sequencing Platform"/>
            <person name="Girard L."/>
            <person name="Lood C."/>
            <person name="Rokni-Zadeh H."/>
            <person name="van Noort V."/>
            <person name="Lavigne R."/>
            <person name="De Mot R."/>
        </authorList>
    </citation>
    <scope>NUCLEOTIDE SEQUENCE [LARGE SCALE GENOMIC DNA]</scope>
    <source>
        <strain evidence="6 7">RW9S1A</strain>
    </source>
</reference>
<proteinExistence type="inferred from homology"/>
<dbReference type="PANTHER" id="PTHR33337:SF40">
    <property type="entry name" value="CENP-V_GFA DOMAIN-CONTAINING PROTEIN-RELATED"/>
    <property type="match status" value="1"/>
</dbReference>
<keyword evidence="7" id="KW-1185">Reference proteome</keyword>
<evidence type="ECO:0000256" key="3">
    <source>
        <dbReference type="ARBA" id="ARBA00022833"/>
    </source>
</evidence>
<reference evidence="6 7" key="2">
    <citation type="journal article" date="2021" name="Microorganisms">
        <title>The Ever-Expanding Pseudomonas Genus: Description of 43 New Species and Partition of the Pseudomonas putida Group.</title>
        <authorList>
            <person name="Girard L."/>
            <person name="Lood C."/>
            <person name="Hofte M."/>
            <person name="Vandamme P."/>
            <person name="Rokni-Zadeh H."/>
            <person name="van Noort V."/>
            <person name="Lavigne R."/>
            <person name="De Mot R."/>
        </authorList>
    </citation>
    <scope>NUCLEOTIDE SEQUENCE [LARGE SCALE GENOMIC DNA]</scope>
    <source>
        <strain evidence="6 7">RW9S1A</strain>
    </source>
</reference>
<dbReference type="AlphaFoldDB" id="A0A9E6PZZ2"/>
<accession>A0A9E6PZZ2</accession>
<dbReference type="SUPFAM" id="SSF51316">
    <property type="entry name" value="Mss4-like"/>
    <property type="match status" value="1"/>
</dbReference>
<dbReference type="RefSeq" id="WP_186660990.1">
    <property type="nucleotide sequence ID" value="NZ_CP077095.1"/>
</dbReference>
<dbReference type="PANTHER" id="PTHR33337">
    <property type="entry name" value="GFA DOMAIN-CONTAINING PROTEIN"/>
    <property type="match status" value="1"/>
</dbReference>
<comment type="similarity">
    <text evidence="1">Belongs to the Gfa family.</text>
</comment>
<evidence type="ECO:0000256" key="1">
    <source>
        <dbReference type="ARBA" id="ARBA00005495"/>
    </source>
</evidence>
<evidence type="ECO:0000256" key="2">
    <source>
        <dbReference type="ARBA" id="ARBA00022723"/>
    </source>
</evidence>
<feature type="domain" description="CENP-V/GFA" evidence="5">
    <location>
        <begin position="5"/>
        <end position="123"/>
    </location>
</feature>
<evidence type="ECO:0000256" key="4">
    <source>
        <dbReference type="ARBA" id="ARBA00023239"/>
    </source>
</evidence>
<sequence>MEHDYQGSCLCGTVRYALACAPKAVTHCHCRQCRKGHGAAFASYASVPREALQILGGIAAIRDFQSSAQVVRQFCGHCGSTLFWSRTTGDFAGWVSVALGTLDTHFVARKHKHVHGESAAAWAQFNDPAFAPAPLFDAEKTI</sequence>
<protein>
    <submittedName>
        <fullName evidence="6">GFA family protein</fullName>
    </submittedName>
</protein>
<dbReference type="GO" id="GO:0016846">
    <property type="term" value="F:carbon-sulfur lyase activity"/>
    <property type="evidence" value="ECO:0007669"/>
    <property type="project" value="InterPro"/>
</dbReference>
<dbReference type="InterPro" id="IPR011057">
    <property type="entry name" value="Mss4-like_sf"/>
</dbReference>
<keyword evidence="4" id="KW-0456">Lyase</keyword>
<organism evidence="6 7">
    <name type="scientific">Pseudomonas xantholysinigenes</name>
    <dbReference type="NCBI Taxonomy" id="2745490"/>
    <lineage>
        <taxon>Bacteria</taxon>
        <taxon>Pseudomonadati</taxon>
        <taxon>Pseudomonadota</taxon>
        <taxon>Gammaproteobacteria</taxon>
        <taxon>Pseudomonadales</taxon>
        <taxon>Pseudomonadaceae</taxon>
        <taxon>Pseudomonas</taxon>
    </lineage>
</organism>
<dbReference type="InterPro" id="IPR006913">
    <property type="entry name" value="CENP-V/GFA"/>
</dbReference>
<evidence type="ECO:0000259" key="5">
    <source>
        <dbReference type="PROSITE" id="PS51891"/>
    </source>
</evidence>
<name>A0A9E6PZZ2_9PSED</name>
<keyword evidence="3" id="KW-0862">Zinc</keyword>
<dbReference type="EMBL" id="CP077095">
    <property type="protein sequence ID" value="QXI40303.1"/>
    <property type="molecule type" value="Genomic_DNA"/>
</dbReference>